<dbReference type="PANTHER" id="PTHR14679">
    <property type="entry name" value="GEM-ASSOCIATED PROTEIN 7"/>
    <property type="match status" value="1"/>
</dbReference>
<feature type="non-terminal residue" evidence="1">
    <location>
        <position position="77"/>
    </location>
</feature>
<protein>
    <submittedName>
        <fullName evidence="1">GEMI7 protein</fullName>
    </submittedName>
</protein>
<dbReference type="Proteomes" id="UP000537234">
    <property type="component" value="Unassembled WGS sequence"/>
</dbReference>
<dbReference type="PANTHER" id="PTHR14679:SF1">
    <property type="entry name" value="GEM-ASSOCIATED PROTEIN 7"/>
    <property type="match status" value="1"/>
</dbReference>
<dbReference type="EMBL" id="VXAD01005295">
    <property type="protein sequence ID" value="NXJ22273.1"/>
    <property type="molecule type" value="Genomic_DNA"/>
</dbReference>
<evidence type="ECO:0000313" key="2">
    <source>
        <dbReference type="Proteomes" id="UP000537234"/>
    </source>
</evidence>
<accession>A0A7K9ZIJ0</accession>
<feature type="non-terminal residue" evidence="1">
    <location>
        <position position="1"/>
    </location>
</feature>
<dbReference type="GO" id="GO:0034719">
    <property type="term" value="C:SMN-Sm protein complex"/>
    <property type="evidence" value="ECO:0007669"/>
    <property type="project" value="InterPro"/>
</dbReference>
<dbReference type="AlphaFoldDB" id="A0A7K9ZIJ0"/>
<proteinExistence type="predicted"/>
<dbReference type="InterPro" id="IPR020338">
    <property type="entry name" value="SMN_gemin7"/>
</dbReference>
<comment type="caution">
    <text evidence="1">The sequence shown here is derived from an EMBL/GenBank/DDBJ whole genome shotgun (WGS) entry which is preliminary data.</text>
</comment>
<dbReference type="Gene3D" id="2.30.30.100">
    <property type="match status" value="1"/>
</dbReference>
<keyword evidence="2" id="KW-1185">Reference proteome</keyword>
<organism evidence="1 2">
    <name type="scientific">Dicrurus megarhynchus</name>
    <dbReference type="NCBI Taxonomy" id="450177"/>
    <lineage>
        <taxon>Eukaryota</taxon>
        <taxon>Metazoa</taxon>
        <taxon>Chordata</taxon>
        <taxon>Craniata</taxon>
        <taxon>Vertebrata</taxon>
        <taxon>Euteleostomi</taxon>
        <taxon>Archelosauria</taxon>
        <taxon>Archosauria</taxon>
        <taxon>Dinosauria</taxon>
        <taxon>Saurischia</taxon>
        <taxon>Theropoda</taxon>
        <taxon>Coelurosauria</taxon>
        <taxon>Aves</taxon>
        <taxon>Neognathae</taxon>
        <taxon>Neoaves</taxon>
        <taxon>Telluraves</taxon>
        <taxon>Australaves</taxon>
        <taxon>Passeriformes</taxon>
        <taxon>Corvoidea</taxon>
        <taxon>Dicruridae</taxon>
        <taxon>Dicrurus</taxon>
    </lineage>
</organism>
<sequence>QSVRAALRERFLRLLGRARGRPARFRLWSGLVLPARFGAADAEPAALEVEALATPLGTQRSALLRCSDLLAFSVCLE</sequence>
<name>A0A7K9ZIJ0_9CORV</name>
<evidence type="ECO:0000313" key="1">
    <source>
        <dbReference type="EMBL" id="NXJ22273.1"/>
    </source>
</evidence>
<dbReference type="GO" id="GO:0000387">
    <property type="term" value="P:spliceosomal snRNP assembly"/>
    <property type="evidence" value="ECO:0007669"/>
    <property type="project" value="TreeGrafter"/>
</dbReference>
<reference evidence="1 2" key="1">
    <citation type="submission" date="2019-09" db="EMBL/GenBank/DDBJ databases">
        <title>Bird 10,000 Genomes (B10K) Project - Family phase.</title>
        <authorList>
            <person name="Zhang G."/>
        </authorList>
    </citation>
    <scope>NUCLEOTIDE SEQUENCE [LARGE SCALE GENOMIC DNA]</scope>
    <source>
        <strain evidence="1">B10K-DU-001-48</strain>
        <tissue evidence="1">Muscle</tissue>
    </source>
</reference>
<dbReference type="Pfam" id="PF11095">
    <property type="entry name" value="Gemin7"/>
    <property type="match status" value="1"/>
</dbReference>
<gene>
    <name evidence="1" type="primary">Gemin7</name>
    <name evidence="1" type="ORF">DICMEG_R15470</name>
</gene>